<dbReference type="OrthoDB" id="5413892at2759"/>
<feature type="coiled-coil region" evidence="1">
    <location>
        <begin position="36"/>
        <end position="63"/>
    </location>
</feature>
<sequence length="161" mass="17707">MTNTNKTVAIAMTWTAGIDRTGIDNVKTITPTAEQLDQFISDLDDIIEDIAEINQNMALMDEDLVGLGEDIKQFSQTMARLNSYQLPRLNNTNAVDEDFVLTPLYGVNNNVIDSFPLTLRDLNALEDAGIDVLLQELGVPVAAGTELAAKKRMFRCYIGAP</sequence>
<keyword evidence="3" id="KW-1185">Reference proteome</keyword>
<dbReference type="STRING" id="42251.A0A2T6ZLA5"/>
<proteinExistence type="predicted"/>
<dbReference type="Proteomes" id="UP000244722">
    <property type="component" value="Unassembled WGS sequence"/>
</dbReference>
<evidence type="ECO:0000313" key="2">
    <source>
        <dbReference type="EMBL" id="PUU76269.1"/>
    </source>
</evidence>
<protein>
    <submittedName>
        <fullName evidence="2">Uncharacterized protein</fullName>
    </submittedName>
</protein>
<comment type="caution">
    <text evidence="2">The sequence shown here is derived from an EMBL/GenBank/DDBJ whole genome shotgun (WGS) entry which is preliminary data.</text>
</comment>
<dbReference type="EMBL" id="NESQ01000194">
    <property type="protein sequence ID" value="PUU76269.1"/>
    <property type="molecule type" value="Genomic_DNA"/>
</dbReference>
<accession>A0A2T6ZLA5</accession>
<evidence type="ECO:0000256" key="1">
    <source>
        <dbReference type="SAM" id="Coils"/>
    </source>
</evidence>
<keyword evidence="1" id="KW-0175">Coiled coil</keyword>
<reference evidence="2 3" key="1">
    <citation type="submission" date="2017-04" db="EMBL/GenBank/DDBJ databases">
        <title>Draft genome sequence of Tuber borchii Vittad., a whitish edible truffle.</title>
        <authorList>
            <consortium name="DOE Joint Genome Institute"/>
            <person name="Murat C."/>
            <person name="Kuo A."/>
            <person name="Barry K.W."/>
            <person name="Clum A."/>
            <person name="Dockter R.B."/>
            <person name="Fauchery L."/>
            <person name="Iotti M."/>
            <person name="Kohler A."/>
            <person name="Labutti K."/>
            <person name="Lindquist E.A."/>
            <person name="Lipzen A."/>
            <person name="Ohm R.A."/>
            <person name="Wang M."/>
            <person name="Grigoriev I.V."/>
            <person name="Zambonelli A."/>
            <person name="Martin F.M."/>
        </authorList>
    </citation>
    <scope>NUCLEOTIDE SEQUENCE [LARGE SCALE GENOMIC DNA]</scope>
    <source>
        <strain evidence="2 3">Tbo3840</strain>
    </source>
</reference>
<gene>
    <name evidence="2" type="ORF">B9Z19DRAFT_1088622</name>
</gene>
<evidence type="ECO:0000313" key="3">
    <source>
        <dbReference type="Proteomes" id="UP000244722"/>
    </source>
</evidence>
<organism evidence="2 3">
    <name type="scientific">Tuber borchii</name>
    <name type="common">White truffle</name>
    <dbReference type="NCBI Taxonomy" id="42251"/>
    <lineage>
        <taxon>Eukaryota</taxon>
        <taxon>Fungi</taxon>
        <taxon>Dikarya</taxon>
        <taxon>Ascomycota</taxon>
        <taxon>Pezizomycotina</taxon>
        <taxon>Pezizomycetes</taxon>
        <taxon>Pezizales</taxon>
        <taxon>Tuberaceae</taxon>
        <taxon>Tuber</taxon>
    </lineage>
</organism>
<dbReference type="AlphaFoldDB" id="A0A2T6ZLA5"/>
<name>A0A2T6ZLA5_TUBBO</name>